<dbReference type="InterPro" id="IPR029069">
    <property type="entry name" value="HotDog_dom_sf"/>
</dbReference>
<dbReference type="InterPro" id="IPR002539">
    <property type="entry name" value="MaoC-like_dom"/>
</dbReference>
<organism evidence="2 3">
    <name type="scientific">Allofournierella massiliensis</name>
    <dbReference type="NCBI Taxonomy" id="1650663"/>
    <lineage>
        <taxon>Bacteria</taxon>
        <taxon>Bacillati</taxon>
        <taxon>Bacillota</taxon>
        <taxon>Clostridia</taxon>
        <taxon>Eubacteriales</taxon>
        <taxon>Oscillospiraceae</taxon>
        <taxon>Allofournierella</taxon>
    </lineage>
</organism>
<dbReference type="Gene3D" id="3.10.129.10">
    <property type="entry name" value="Hotdog Thioesterase"/>
    <property type="match status" value="1"/>
</dbReference>
<dbReference type="GO" id="GO:0006633">
    <property type="term" value="P:fatty acid biosynthetic process"/>
    <property type="evidence" value="ECO:0007669"/>
    <property type="project" value="TreeGrafter"/>
</dbReference>
<dbReference type="OrthoDB" id="9801625at2"/>
<dbReference type="STRING" id="1650663.GCA_001486665_03177"/>
<evidence type="ECO:0000313" key="2">
    <source>
        <dbReference type="EMBL" id="TCL59201.1"/>
    </source>
</evidence>
<dbReference type="GO" id="GO:0019171">
    <property type="term" value="F:(3R)-hydroxyacyl-[acyl-carrier-protein] dehydratase activity"/>
    <property type="evidence" value="ECO:0007669"/>
    <property type="project" value="TreeGrafter"/>
</dbReference>
<comment type="caution">
    <text evidence="2">The sequence shown here is derived from an EMBL/GenBank/DDBJ whole genome shotgun (WGS) entry which is preliminary data.</text>
</comment>
<dbReference type="Pfam" id="PF01575">
    <property type="entry name" value="MaoC_dehydratas"/>
    <property type="match status" value="1"/>
</dbReference>
<evidence type="ECO:0000259" key="1">
    <source>
        <dbReference type="Pfam" id="PF01575"/>
    </source>
</evidence>
<dbReference type="RefSeq" id="WP_058966617.1">
    <property type="nucleotide sequence ID" value="NZ_CABKVM010000019.1"/>
</dbReference>
<dbReference type="InterPro" id="IPR050965">
    <property type="entry name" value="UPF0336/Enoyl-CoA_hydratase"/>
</dbReference>
<gene>
    <name evidence="2" type="ORF">EDD77_106118</name>
</gene>
<dbReference type="PANTHER" id="PTHR43437">
    <property type="entry name" value="HYDROXYACYL-THIOESTER DEHYDRATASE TYPE 2, MITOCHONDRIAL-RELATED"/>
    <property type="match status" value="1"/>
</dbReference>
<dbReference type="CDD" id="cd03449">
    <property type="entry name" value="R_hydratase"/>
    <property type="match status" value="1"/>
</dbReference>
<feature type="domain" description="MaoC-like" evidence="1">
    <location>
        <begin position="18"/>
        <end position="119"/>
    </location>
</feature>
<proteinExistence type="predicted"/>
<reference evidence="2 3" key="1">
    <citation type="submission" date="2019-03" db="EMBL/GenBank/DDBJ databases">
        <title>Genomic Encyclopedia of Type Strains, Phase IV (KMG-IV): sequencing the most valuable type-strain genomes for metagenomic binning, comparative biology and taxonomic classification.</title>
        <authorList>
            <person name="Goeker M."/>
        </authorList>
    </citation>
    <scope>NUCLEOTIDE SEQUENCE [LARGE SCALE GENOMIC DNA]</scope>
    <source>
        <strain evidence="2 3">DSM 100451</strain>
    </source>
</reference>
<dbReference type="AlphaFoldDB" id="A0A4R1R1J7"/>
<accession>A0A4R1R1J7</accession>
<dbReference type="SUPFAM" id="SSF54637">
    <property type="entry name" value="Thioesterase/thiol ester dehydrase-isomerase"/>
    <property type="match status" value="1"/>
</dbReference>
<dbReference type="EMBL" id="SLUM01000006">
    <property type="protein sequence ID" value="TCL59201.1"/>
    <property type="molecule type" value="Genomic_DNA"/>
</dbReference>
<protein>
    <submittedName>
        <fullName evidence="2">3-hydroxybutyryl-CoA dehydratase</fullName>
    </submittedName>
</protein>
<name>A0A4R1R1J7_9FIRM</name>
<evidence type="ECO:0000313" key="3">
    <source>
        <dbReference type="Proteomes" id="UP000295184"/>
    </source>
</evidence>
<dbReference type="PANTHER" id="PTHR43437:SF3">
    <property type="entry name" value="HYDROXYACYL-THIOESTER DEHYDRATASE TYPE 2, MITOCHONDRIAL"/>
    <property type="match status" value="1"/>
</dbReference>
<dbReference type="Proteomes" id="UP000295184">
    <property type="component" value="Unassembled WGS sequence"/>
</dbReference>
<sequence length="138" mass="14765">MNSYTLADITPGMTESFTVTVTAEMMDAFYAITGDNSPIHMSEEYAAGRGFPGRVVYGMLGASFFSTLAGVYLPGEHCLLHSVESKFAKPIFIGDTLTITGKVDEVNEVFGEITIKATITNQDGKKVTRGVIKAGVAK</sequence>